<gene>
    <name evidence="1" type="ORF">EAJ18_04845</name>
</gene>
<reference evidence="1 2" key="1">
    <citation type="journal article" date="2019" name="Science, e1252229">
        <title>Invertible promoters mediate bacterial phase variation, antibiotic resistance, and host adaptation in the gut.</title>
        <authorList>
            <person name="Jiang X."/>
            <person name="Hall A.B."/>
            <person name="Arthur T.D."/>
            <person name="Plichta D.R."/>
            <person name="Covington C.T."/>
            <person name="Poyet M."/>
            <person name="Crothers J."/>
            <person name="Moses P.L."/>
            <person name="Tolonen A.C."/>
            <person name="Vlamakis H."/>
            <person name="Alm E.J."/>
            <person name="Xavier R.J."/>
        </authorList>
    </citation>
    <scope>NUCLEOTIDE SEQUENCE [LARGE SCALE GENOMIC DNA]</scope>
    <source>
        <strain evidence="2">ca_0067</strain>
    </source>
</reference>
<name>A0ABY0HYL8_CITAM</name>
<protein>
    <submittedName>
        <fullName evidence="1">Uncharacterized protein</fullName>
    </submittedName>
</protein>
<dbReference type="Proteomes" id="UP000292985">
    <property type="component" value="Unassembled WGS sequence"/>
</dbReference>
<dbReference type="EMBL" id="RCYA01000002">
    <property type="protein sequence ID" value="RYT45640.1"/>
    <property type="molecule type" value="Genomic_DNA"/>
</dbReference>
<proteinExistence type="predicted"/>
<organism evidence="1 2">
    <name type="scientific">Citrobacter amalonaticus</name>
    <dbReference type="NCBI Taxonomy" id="35703"/>
    <lineage>
        <taxon>Bacteria</taxon>
        <taxon>Pseudomonadati</taxon>
        <taxon>Pseudomonadota</taxon>
        <taxon>Gammaproteobacteria</taxon>
        <taxon>Enterobacterales</taxon>
        <taxon>Enterobacteriaceae</taxon>
        <taxon>Citrobacter</taxon>
    </lineage>
</organism>
<evidence type="ECO:0000313" key="2">
    <source>
        <dbReference type="Proteomes" id="UP000292985"/>
    </source>
</evidence>
<comment type="caution">
    <text evidence="1">The sequence shown here is derived from an EMBL/GenBank/DDBJ whole genome shotgun (WGS) entry which is preliminary data.</text>
</comment>
<accession>A0ABY0HYL8</accession>
<keyword evidence="2" id="KW-1185">Reference proteome</keyword>
<evidence type="ECO:0000313" key="1">
    <source>
        <dbReference type="EMBL" id="RYT45640.1"/>
    </source>
</evidence>
<sequence length="68" mass="8044">MGEVNFRVEHTNYTNLRSRAGFFLLFRQSVTVSENLHNWLHFPSFLCVFSLAKRSCTDHNQDPRGIDW</sequence>